<feature type="domain" description="DJ-1/PfpI" evidence="1">
    <location>
        <begin position="2"/>
        <end position="165"/>
    </location>
</feature>
<dbReference type="AlphaFoldDB" id="A0A1G6AC23"/>
<accession>A0A1G6AC23</accession>
<dbReference type="RefSeq" id="WP_176762249.1">
    <property type="nucleotide sequence ID" value="NZ_FMXR01000005.1"/>
</dbReference>
<dbReference type="InterPro" id="IPR006287">
    <property type="entry name" value="DJ-1"/>
</dbReference>
<dbReference type="Gene3D" id="3.40.50.880">
    <property type="match status" value="1"/>
</dbReference>
<keyword evidence="3" id="KW-1185">Reference proteome</keyword>
<dbReference type="STRING" id="1732.SAMN02910417_00398"/>
<proteinExistence type="predicted"/>
<evidence type="ECO:0000313" key="2">
    <source>
        <dbReference type="EMBL" id="SDB05840.1"/>
    </source>
</evidence>
<reference evidence="2 3" key="1">
    <citation type="submission" date="2016-10" db="EMBL/GenBank/DDBJ databases">
        <authorList>
            <person name="de Groot N.N."/>
        </authorList>
    </citation>
    <scope>NUCLEOTIDE SEQUENCE [LARGE SCALE GENOMIC DNA]</scope>
    <source>
        <strain evidence="2 3">DSM 3217</strain>
    </source>
</reference>
<evidence type="ECO:0000259" key="1">
    <source>
        <dbReference type="Pfam" id="PF01965"/>
    </source>
</evidence>
<organism evidence="2 3">
    <name type="scientific">Eubacterium oxidoreducens</name>
    <dbReference type="NCBI Taxonomy" id="1732"/>
    <lineage>
        <taxon>Bacteria</taxon>
        <taxon>Bacillati</taxon>
        <taxon>Bacillota</taxon>
        <taxon>Clostridia</taxon>
        <taxon>Eubacteriales</taxon>
        <taxon>Eubacteriaceae</taxon>
        <taxon>Eubacterium</taxon>
    </lineage>
</organism>
<dbReference type="PANTHER" id="PTHR48094:SF12">
    <property type="entry name" value="PARKINSON DISEASE PROTEIN 7 HOMOLOG"/>
    <property type="match status" value="1"/>
</dbReference>
<dbReference type="CDD" id="cd03135">
    <property type="entry name" value="GATase1_DJ-1"/>
    <property type="match status" value="1"/>
</dbReference>
<dbReference type="EMBL" id="FMXR01000005">
    <property type="protein sequence ID" value="SDB05840.1"/>
    <property type="molecule type" value="Genomic_DNA"/>
</dbReference>
<dbReference type="Pfam" id="PF01965">
    <property type="entry name" value="DJ-1_PfpI"/>
    <property type="match status" value="1"/>
</dbReference>
<sequence length="181" mass="19474">MKKAAIFLADGFEDVEALATVDVLRRADVIVDLVNVEGCETVKTGRGITLVTDKRLNEVRFDELDALILPGGLGGYETLLKNEKIHKEVKRAYEEGKLIAAICAAPGVLGKIGILNGKKATIYPGMEKELDGAIYVKNEVTKDGNIITAPGMGKTIEFALAILEELEDASVAKEIAQSIVF</sequence>
<dbReference type="Proteomes" id="UP000199228">
    <property type="component" value="Unassembled WGS sequence"/>
</dbReference>
<dbReference type="InterPro" id="IPR002818">
    <property type="entry name" value="DJ-1/PfpI"/>
</dbReference>
<evidence type="ECO:0000313" key="3">
    <source>
        <dbReference type="Proteomes" id="UP000199228"/>
    </source>
</evidence>
<gene>
    <name evidence="2" type="ORF">SAMN02910417_00398</name>
</gene>
<dbReference type="PANTHER" id="PTHR48094">
    <property type="entry name" value="PROTEIN/NUCLEIC ACID DEGLYCASE DJ-1-RELATED"/>
    <property type="match status" value="1"/>
</dbReference>
<dbReference type="SUPFAM" id="SSF52317">
    <property type="entry name" value="Class I glutamine amidotransferase-like"/>
    <property type="match status" value="1"/>
</dbReference>
<dbReference type="InterPro" id="IPR029062">
    <property type="entry name" value="Class_I_gatase-like"/>
</dbReference>
<name>A0A1G6AC23_EUBOX</name>
<dbReference type="GO" id="GO:0005737">
    <property type="term" value="C:cytoplasm"/>
    <property type="evidence" value="ECO:0007669"/>
    <property type="project" value="TreeGrafter"/>
</dbReference>
<dbReference type="InterPro" id="IPR050325">
    <property type="entry name" value="Prot/Nucl_acid_deglycase"/>
</dbReference>
<protein>
    <submittedName>
        <fullName evidence="2">4-methyl-5(B-hydroxyethyl)-thiazole monophosphate biosynthesis</fullName>
    </submittedName>
</protein>
<dbReference type="NCBIfam" id="TIGR01383">
    <property type="entry name" value="not_thiJ"/>
    <property type="match status" value="1"/>
</dbReference>